<dbReference type="InterPro" id="IPR052169">
    <property type="entry name" value="CW_Biosynth-Accessory"/>
</dbReference>
<dbReference type="EMBL" id="JBHSFA010000007">
    <property type="protein sequence ID" value="MFC4542608.1"/>
    <property type="molecule type" value="Genomic_DNA"/>
</dbReference>
<name>A0ABD5PQ64_9EURY</name>
<proteinExistence type="inferred from homology"/>
<dbReference type="RefSeq" id="WP_250140696.1">
    <property type="nucleotide sequence ID" value="NZ_JALIQP010000002.1"/>
</dbReference>
<dbReference type="AlphaFoldDB" id="A0ABD5PQ64"/>
<evidence type="ECO:0000259" key="2">
    <source>
        <dbReference type="SMART" id="SM00854"/>
    </source>
</evidence>
<dbReference type="SUPFAM" id="SSF56300">
    <property type="entry name" value="Metallo-dependent phosphatases"/>
    <property type="match status" value="1"/>
</dbReference>
<feature type="domain" description="Capsule synthesis protein CapA" evidence="2">
    <location>
        <begin position="4"/>
        <end position="253"/>
    </location>
</feature>
<comment type="caution">
    <text evidence="3">The sequence shown here is derived from an EMBL/GenBank/DDBJ whole genome shotgun (WGS) entry which is preliminary data.</text>
</comment>
<reference evidence="3 4" key="1">
    <citation type="journal article" date="2019" name="Int. J. Syst. Evol. Microbiol.">
        <title>The Global Catalogue of Microorganisms (GCM) 10K type strain sequencing project: providing services to taxonomists for standard genome sequencing and annotation.</title>
        <authorList>
            <consortium name="The Broad Institute Genomics Platform"/>
            <consortium name="The Broad Institute Genome Sequencing Center for Infectious Disease"/>
            <person name="Wu L."/>
            <person name="Ma J."/>
        </authorList>
    </citation>
    <scope>NUCLEOTIDE SEQUENCE [LARGE SCALE GENOMIC DNA]</scope>
    <source>
        <strain evidence="3 4">WLHS5</strain>
    </source>
</reference>
<protein>
    <submittedName>
        <fullName evidence="3">CapA family protein</fullName>
    </submittedName>
</protein>
<dbReference type="InterPro" id="IPR029052">
    <property type="entry name" value="Metallo-depent_PP-like"/>
</dbReference>
<evidence type="ECO:0000313" key="4">
    <source>
        <dbReference type="Proteomes" id="UP001595898"/>
    </source>
</evidence>
<dbReference type="SMART" id="SM00854">
    <property type="entry name" value="PGA_cap"/>
    <property type="match status" value="1"/>
</dbReference>
<dbReference type="InterPro" id="IPR019079">
    <property type="entry name" value="Capsule_synth_CapA"/>
</dbReference>
<dbReference type="Proteomes" id="UP001595898">
    <property type="component" value="Unassembled WGS sequence"/>
</dbReference>
<evidence type="ECO:0000256" key="1">
    <source>
        <dbReference type="ARBA" id="ARBA00005662"/>
    </source>
</evidence>
<keyword evidence="4" id="KW-1185">Reference proteome</keyword>
<dbReference type="Pfam" id="PF09587">
    <property type="entry name" value="PGA_cap"/>
    <property type="match status" value="1"/>
</dbReference>
<dbReference type="Gene3D" id="3.60.21.10">
    <property type="match status" value="1"/>
</dbReference>
<dbReference type="PANTHER" id="PTHR33393">
    <property type="entry name" value="POLYGLUTAMINE SYNTHESIS ACCESSORY PROTEIN RV0574C-RELATED"/>
    <property type="match status" value="1"/>
</dbReference>
<organism evidence="3 4">
    <name type="scientific">Halosolutus amylolyticus</name>
    <dbReference type="NCBI Taxonomy" id="2932267"/>
    <lineage>
        <taxon>Archaea</taxon>
        <taxon>Methanobacteriati</taxon>
        <taxon>Methanobacteriota</taxon>
        <taxon>Stenosarchaea group</taxon>
        <taxon>Halobacteria</taxon>
        <taxon>Halobacteriales</taxon>
        <taxon>Natrialbaceae</taxon>
        <taxon>Halosolutus</taxon>
    </lineage>
</organism>
<gene>
    <name evidence="3" type="ORF">ACFO5R_11825</name>
</gene>
<dbReference type="CDD" id="cd07381">
    <property type="entry name" value="MPP_CapA"/>
    <property type="match status" value="1"/>
</dbReference>
<evidence type="ECO:0000313" key="3">
    <source>
        <dbReference type="EMBL" id="MFC4542608.1"/>
    </source>
</evidence>
<accession>A0ABD5PQ64</accession>
<dbReference type="PANTHER" id="PTHR33393:SF11">
    <property type="entry name" value="POLYGLUTAMINE SYNTHESIS ACCESSORY PROTEIN RV0574C-RELATED"/>
    <property type="match status" value="1"/>
</dbReference>
<sequence>MTPRIGFTGDVMLGRLVDDRQRRRAVDAVWGDVLDRLRALDGLVINLECVLSTRGQQWRRTHRPFHFRADPDWAVPALERAGVDVCALANNHVLDYEEAALRDTIDHLDEAGIAHAGAGETIDEALDPAAVSIADLDVAVVSFTDNTPEYAADEESPGTAWIDVTVDDGKTRRRVREALDRSRESDTDLLVASLHWGPNMVTEPPDTFGEFGRWLVEEGVDLIHGHSAHVFQGIEVHEGAPIVYDAGDFVDDYAVDAELRNDRGFLFELAVTEAGTPTELRLHPTEIEGCAVHEASSEAAAWSREVMRDRSAEFGTTFDRDGEALVLPLEG</sequence>
<comment type="similarity">
    <text evidence="1">Belongs to the CapA family.</text>
</comment>